<dbReference type="EMBL" id="ASPP01005327">
    <property type="protein sequence ID" value="ETO30757.1"/>
    <property type="molecule type" value="Genomic_DNA"/>
</dbReference>
<accession>X6NZN1</accession>
<protein>
    <submittedName>
        <fullName evidence="10">Guanine nucleotide-binding protein subunit alpha-like protein</fullName>
    </submittedName>
</protein>
<dbReference type="FunFam" id="3.40.50.300:FF:003800">
    <property type="entry name" value="Guanine nucleotide-binding protein G(k) subunit alpha"/>
    <property type="match status" value="1"/>
</dbReference>
<organism evidence="10 11">
    <name type="scientific">Reticulomyxa filosa</name>
    <dbReference type="NCBI Taxonomy" id="46433"/>
    <lineage>
        <taxon>Eukaryota</taxon>
        <taxon>Sar</taxon>
        <taxon>Rhizaria</taxon>
        <taxon>Retaria</taxon>
        <taxon>Foraminifera</taxon>
        <taxon>Monothalamids</taxon>
        <taxon>Reticulomyxidae</taxon>
        <taxon>Reticulomyxa</taxon>
    </lineage>
</organism>
<dbReference type="PRINTS" id="PR00318">
    <property type="entry name" value="GPROTEINA"/>
</dbReference>
<dbReference type="InterPro" id="IPR001019">
    <property type="entry name" value="Gprotein_alpha_su"/>
</dbReference>
<evidence type="ECO:0000256" key="7">
    <source>
        <dbReference type="ARBA" id="ARBA00023224"/>
    </source>
</evidence>
<dbReference type="OrthoDB" id="5817230at2759"/>
<evidence type="ECO:0000313" key="10">
    <source>
        <dbReference type="EMBL" id="ETO30757.1"/>
    </source>
</evidence>
<dbReference type="InterPro" id="IPR027417">
    <property type="entry name" value="P-loop_NTPase"/>
</dbReference>
<keyword evidence="1" id="KW-0519">Myristate</keyword>
<evidence type="ECO:0000256" key="6">
    <source>
        <dbReference type="ARBA" id="ARBA00023139"/>
    </source>
</evidence>
<dbReference type="PANTHER" id="PTHR10218">
    <property type="entry name" value="GTP-BINDING PROTEIN ALPHA SUBUNIT"/>
    <property type="match status" value="1"/>
</dbReference>
<dbReference type="AlphaFoldDB" id="X6NZN1"/>
<proteinExistence type="predicted"/>
<dbReference type="SUPFAM" id="SSF52540">
    <property type="entry name" value="P-loop containing nucleoside triphosphate hydrolases"/>
    <property type="match status" value="1"/>
</dbReference>
<dbReference type="PANTHER" id="PTHR10218:SF302">
    <property type="entry name" value="GUANINE NUCLEOTIDE-BINDING PROTEIN ALPHA-5 SUBUNIT"/>
    <property type="match status" value="1"/>
</dbReference>
<evidence type="ECO:0000256" key="2">
    <source>
        <dbReference type="ARBA" id="ARBA00022723"/>
    </source>
</evidence>
<evidence type="ECO:0000256" key="3">
    <source>
        <dbReference type="ARBA" id="ARBA00022741"/>
    </source>
</evidence>
<dbReference type="Proteomes" id="UP000023152">
    <property type="component" value="Unassembled WGS sequence"/>
</dbReference>
<gene>
    <name evidence="10" type="ORF">RFI_06365</name>
</gene>
<evidence type="ECO:0000313" key="11">
    <source>
        <dbReference type="Proteomes" id="UP000023152"/>
    </source>
</evidence>
<feature type="binding site" evidence="9">
    <location>
        <begin position="17"/>
        <end position="21"/>
    </location>
    <ligand>
        <name>GTP</name>
        <dbReference type="ChEBI" id="CHEBI:37565"/>
    </ligand>
</feature>
<reference evidence="10 11" key="1">
    <citation type="journal article" date="2013" name="Curr. Biol.">
        <title>The Genome of the Foraminiferan Reticulomyxa filosa.</title>
        <authorList>
            <person name="Glockner G."/>
            <person name="Hulsmann N."/>
            <person name="Schleicher M."/>
            <person name="Noegel A.A."/>
            <person name="Eichinger L."/>
            <person name="Gallinger C."/>
            <person name="Pawlowski J."/>
            <person name="Sierra R."/>
            <person name="Euteneuer U."/>
            <person name="Pillet L."/>
            <person name="Moustafa A."/>
            <person name="Platzer M."/>
            <person name="Groth M."/>
            <person name="Szafranski K."/>
            <person name="Schliwa M."/>
        </authorList>
    </citation>
    <scope>NUCLEOTIDE SEQUENCE [LARGE SCALE GENOMIC DNA]</scope>
</reference>
<dbReference type="Pfam" id="PF00503">
    <property type="entry name" value="G-alpha"/>
    <property type="match status" value="1"/>
</dbReference>
<keyword evidence="7" id="KW-0807">Transducer</keyword>
<keyword evidence="8" id="KW-0449">Lipoprotein</keyword>
<evidence type="ECO:0000256" key="8">
    <source>
        <dbReference type="ARBA" id="ARBA00023288"/>
    </source>
</evidence>
<sequence>MAEKDFTINNESFKVVDVGGQRNERRKWIHFFDGVTAVLFVVSLSAYNELTFEDEDLNVMIDSLNIFEEQLNSPSFENTAFILFLNKNDVFKERVKETPITVCFPDYTGPQGYDECMFVFCLRSLPCGGYVEIFF</sequence>
<keyword evidence="4" id="KW-0460">Magnesium</keyword>
<dbReference type="PROSITE" id="PS51882">
    <property type="entry name" value="G_ALPHA"/>
    <property type="match status" value="1"/>
</dbReference>
<dbReference type="OMA" id="RIATHTY"/>
<dbReference type="GO" id="GO:0007188">
    <property type="term" value="P:adenylate cyclase-modulating G protein-coupled receptor signaling pathway"/>
    <property type="evidence" value="ECO:0007669"/>
    <property type="project" value="TreeGrafter"/>
</dbReference>
<evidence type="ECO:0000256" key="1">
    <source>
        <dbReference type="ARBA" id="ARBA00022707"/>
    </source>
</evidence>
<dbReference type="GO" id="GO:0001664">
    <property type="term" value="F:G protein-coupled receptor binding"/>
    <property type="evidence" value="ECO:0007669"/>
    <property type="project" value="TreeGrafter"/>
</dbReference>
<dbReference type="SMART" id="SM00275">
    <property type="entry name" value="G_alpha"/>
    <property type="match status" value="1"/>
</dbReference>
<keyword evidence="5 9" id="KW-0342">GTP-binding</keyword>
<keyword evidence="2" id="KW-0479">Metal-binding</keyword>
<evidence type="ECO:0000256" key="5">
    <source>
        <dbReference type="ARBA" id="ARBA00023134"/>
    </source>
</evidence>
<keyword evidence="3 9" id="KW-0547">Nucleotide-binding</keyword>
<name>X6NZN1_RETFI</name>
<dbReference type="GO" id="GO:0003924">
    <property type="term" value="F:GTPase activity"/>
    <property type="evidence" value="ECO:0007669"/>
    <property type="project" value="InterPro"/>
</dbReference>
<evidence type="ECO:0000256" key="4">
    <source>
        <dbReference type="ARBA" id="ARBA00022842"/>
    </source>
</evidence>
<dbReference type="GO" id="GO:0005834">
    <property type="term" value="C:heterotrimeric G-protein complex"/>
    <property type="evidence" value="ECO:0007669"/>
    <property type="project" value="TreeGrafter"/>
</dbReference>
<evidence type="ECO:0000256" key="9">
    <source>
        <dbReference type="PIRSR" id="PIRSR601019-1"/>
    </source>
</evidence>
<dbReference type="GO" id="GO:0046872">
    <property type="term" value="F:metal ion binding"/>
    <property type="evidence" value="ECO:0007669"/>
    <property type="project" value="UniProtKB-KW"/>
</dbReference>
<keyword evidence="11" id="KW-1185">Reference proteome</keyword>
<keyword evidence="6" id="KW-0564">Palmitate</keyword>
<feature type="binding site" evidence="9">
    <location>
        <begin position="86"/>
        <end position="89"/>
    </location>
    <ligand>
        <name>GTP</name>
        <dbReference type="ChEBI" id="CHEBI:37565"/>
    </ligand>
</feature>
<dbReference type="GO" id="GO:0005737">
    <property type="term" value="C:cytoplasm"/>
    <property type="evidence" value="ECO:0007669"/>
    <property type="project" value="TreeGrafter"/>
</dbReference>
<dbReference type="GO" id="GO:0031683">
    <property type="term" value="F:G-protein beta/gamma-subunit complex binding"/>
    <property type="evidence" value="ECO:0007669"/>
    <property type="project" value="InterPro"/>
</dbReference>
<dbReference type="GO" id="GO:0005525">
    <property type="term" value="F:GTP binding"/>
    <property type="evidence" value="ECO:0007669"/>
    <property type="project" value="UniProtKB-KW"/>
</dbReference>
<comment type="caution">
    <text evidence="10">The sequence shown here is derived from an EMBL/GenBank/DDBJ whole genome shotgun (WGS) entry which is preliminary data.</text>
</comment>
<dbReference type="Gene3D" id="3.40.50.300">
    <property type="entry name" value="P-loop containing nucleotide triphosphate hydrolases"/>
    <property type="match status" value="1"/>
</dbReference>